<sequence>MSDDADLLAEFANFTDSDSESDAECLDKPLSRSAKLAFSEPLFREQVKQWGAPPCELDLYTKRHAHALPARWEVRPELEEDAPADLKEAWQVKEQGELAQAKEWIEKLGGPVRAKAYAEEKYYLRRYEEARVVAEMVLRVYEREGFARGLGFGDAENRDLRILWERVERKLSG</sequence>
<accession>A0A3N4IDA1</accession>
<dbReference type="EMBL" id="ML119695">
    <property type="protein sequence ID" value="RPA79714.1"/>
    <property type="molecule type" value="Genomic_DNA"/>
</dbReference>
<gene>
    <name evidence="1" type="ORF">BJ508DRAFT_415720</name>
</gene>
<evidence type="ECO:0000313" key="2">
    <source>
        <dbReference type="Proteomes" id="UP000275078"/>
    </source>
</evidence>
<name>A0A3N4IDA1_ASCIM</name>
<protein>
    <submittedName>
        <fullName evidence="1">Uncharacterized protein</fullName>
    </submittedName>
</protein>
<reference evidence="1 2" key="1">
    <citation type="journal article" date="2018" name="Nat. Ecol. Evol.">
        <title>Pezizomycetes genomes reveal the molecular basis of ectomycorrhizal truffle lifestyle.</title>
        <authorList>
            <person name="Murat C."/>
            <person name="Payen T."/>
            <person name="Noel B."/>
            <person name="Kuo A."/>
            <person name="Morin E."/>
            <person name="Chen J."/>
            <person name="Kohler A."/>
            <person name="Krizsan K."/>
            <person name="Balestrini R."/>
            <person name="Da Silva C."/>
            <person name="Montanini B."/>
            <person name="Hainaut M."/>
            <person name="Levati E."/>
            <person name="Barry K.W."/>
            <person name="Belfiori B."/>
            <person name="Cichocki N."/>
            <person name="Clum A."/>
            <person name="Dockter R.B."/>
            <person name="Fauchery L."/>
            <person name="Guy J."/>
            <person name="Iotti M."/>
            <person name="Le Tacon F."/>
            <person name="Lindquist E.A."/>
            <person name="Lipzen A."/>
            <person name="Malagnac F."/>
            <person name="Mello A."/>
            <person name="Molinier V."/>
            <person name="Miyauchi S."/>
            <person name="Poulain J."/>
            <person name="Riccioni C."/>
            <person name="Rubini A."/>
            <person name="Sitrit Y."/>
            <person name="Splivallo R."/>
            <person name="Traeger S."/>
            <person name="Wang M."/>
            <person name="Zifcakova L."/>
            <person name="Wipf D."/>
            <person name="Zambonelli A."/>
            <person name="Paolocci F."/>
            <person name="Nowrousian M."/>
            <person name="Ottonello S."/>
            <person name="Baldrian P."/>
            <person name="Spatafora J.W."/>
            <person name="Henrissat B."/>
            <person name="Nagy L.G."/>
            <person name="Aury J.M."/>
            <person name="Wincker P."/>
            <person name="Grigoriev I.V."/>
            <person name="Bonfante P."/>
            <person name="Martin F.M."/>
        </authorList>
    </citation>
    <scope>NUCLEOTIDE SEQUENCE [LARGE SCALE GENOMIC DNA]</scope>
    <source>
        <strain evidence="1 2">RN42</strain>
    </source>
</reference>
<keyword evidence="2" id="KW-1185">Reference proteome</keyword>
<proteinExistence type="predicted"/>
<organism evidence="1 2">
    <name type="scientific">Ascobolus immersus RN42</name>
    <dbReference type="NCBI Taxonomy" id="1160509"/>
    <lineage>
        <taxon>Eukaryota</taxon>
        <taxon>Fungi</taxon>
        <taxon>Dikarya</taxon>
        <taxon>Ascomycota</taxon>
        <taxon>Pezizomycotina</taxon>
        <taxon>Pezizomycetes</taxon>
        <taxon>Pezizales</taxon>
        <taxon>Ascobolaceae</taxon>
        <taxon>Ascobolus</taxon>
    </lineage>
</organism>
<dbReference type="AlphaFoldDB" id="A0A3N4IDA1"/>
<dbReference type="Proteomes" id="UP000275078">
    <property type="component" value="Unassembled WGS sequence"/>
</dbReference>
<evidence type="ECO:0000313" key="1">
    <source>
        <dbReference type="EMBL" id="RPA79714.1"/>
    </source>
</evidence>